<sequence>MGASKKLFIFGLLLFVSVFAFSNALKFLPKDYSAILYIPDVPKAYEEFKALPIGQTLLADTGIGLESLVRGVLEQQLLSMKYTLDDFDLFSKEMLVVIDKDGNMTVVLGPVKSPTKVRKVLESFLEAETLKKVKFTENYFIYSDVQVGGGKVPANLLSNLKGNLGVTYSYVTDGKITFEGYGYMRIENNALTFYQKLDAKTADAKNVLKTLQNTKPIDIFADKNVGGDLLLFVNRPIPDVLRKTFLDALASNFNITNVNATGVMYLSADVGAAVSALLSTDTQTGNSKSSQTTPQVSISAYSVVFGTGFKMPAEVKKYVTIGSEKYGVLTTENGMESYILIKNDRMITYTVNPTKYKPGDRTFFTSIYDSKYFMGIFLNFEPLINTMLGKKVKSSAVFVSYIEGDSIIQKGTVK</sequence>
<comment type="caution">
    <text evidence="2">The sequence shown here is derived from an EMBL/GenBank/DDBJ whole genome shotgun (WGS) entry which is preliminary data.</text>
</comment>
<reference evidence="2" key="1">
    <citation type="journal article" date="2020" name="mSystems">
        <title>Genome- and Community-Level Interaction Insights into Carbon Utilization and Element Cycling Functions of Hydrothermarchaeota in Hydrothermal Sediment.</title>
        <authorList>
            <person name="Zhou Z."/>
            <person name="Liu Y."/>
            <person name="Xu W."/>
            <person name="Pan J."/>
            <person name="Luo Z.H."/>
            <person name="Li M."/>
        </authorList>
    </citation>
    <scope>NUCLEOTIDE SEQUENCE [LARGE SCALE GENOMIC DNA]</scope>
    <source>
        <strain evidence="2">SpSt-604</strain>
        <strain evidence="1">SpSt-640</strain>
    </source>
</reference>
<dbReference type="EMBL" id="DTBH01000121">
    <property type="protein sequence ID" value="HGQ77348.1"/>
    <property type="molecule type" value="Genomic_DNA"/>
</dbReference>
<proteinExistence type="predicted"/>
<evidence type="ECO:0000313" key="1">
    <source>
        <dbReference type="EMBL" id="HGQ77348.1"/>
    </source>
</evidence>
<evidence type="ECO:0000313" key="2">
    <source>
        <dbReference type="EMBL" id="HGU41618.1"/>
    </source>
</evidence>
<name>A0A7C4RXH0_FERPE</name>
<dbReference type="AlphaFoldDB" id="A0A7C4RXH0"/>
<organism evidence="2">
    <name type="scientific">Fervidobacterium pennivorans</name>
    <dbReference type="NCBI Taxonomy" id="93466"/>
    <lineage>
        <taxon>Bacteria</taxon>
        <taxon>Thermotogati</taxon>
        <taxon>Thermotogota</taxon>
        <taxon>Thermotogae</taxon>
        <taxon>Thermotogales</taxon>
        <taxon>Fervidobacteriaceae</taxon>
        <taxon>Fervidobacterium</taxon>
    </lineage>
</organism>
<protein>
    <submittedName>
        <fullName evidence="2">Uncharacterized protein</fullName>
    </submittedName>
</protein>
<accession>A0A7C4RXH0</accession>
<dbReference type="EMBL" id="DSZT01000052">
    <property type="protein sequence ID" value="HGU41618.1"/>
    <property type="molecule type" value="Genomic_DNA"/>
</dbReference>
<gene>
    <name evidence="2" type="ORF">ENT72_01650</name>
    <name evidence="1" type="ORF">ENU12_05485</name>
</gene>